<feature type="compositionally biased region" description="Pro residues" evidence="1">
    <location>
        <begin position="24"/>
        <end position="34"/>
    </location>
</feature>
<dbReference type="RefSeq" id="WP_369745002.1">
    <property type="nucleotide sequence ID" value="NZ_CP165735.1"/>
</dbReference>
<keyword evidence="2" id="KW-0472">Membrane</keyword>
<evidence type="ECO:0000256" key="1">
    <source>
        <dbReference type="SAM" id="MobiDB-lite"/>
    </source>
</evidence>
<dbReference type="EMBL" id="CP165735">
    <property type="protein sequence ID" value="XDV70589.1"/>
    <property type="molecule type" value="Genomic_DNA"/>
</dbReference>
<dbReference type="AlphaFoldDB" id="A0AB39YL55"/>
<feature type="transmembrane region" description="Helical" evidence="2">
    <location>
        <begin position="171"/>
        <end position="196"/>
    </location>
</feature>
<name>A0AB39YL55_9MICC</name>
<keyword evidence="2" id="KW-1133">Transmembrane helix</keyword>
<gene>
    <name evidence="3" type="ORF">ABQM86_16715</name>
</gene>
<reference evidence="3" key="1">
    <citation type="submission" date="2024-07" db="EMBL/GenBank/DDBJ databases">
        <authorList>
            <person name="Li J."/>
            <person name="Wei H."/>
            <person name="Ma J."/>
        </authorList>
    </citation>
    <scope>NUCLEOTIDE SEQUENCE</scope>
    <source>
        <strain evidence="3">AMU7</strain>
    </source>
</reference>
<keyword evidence="2" id="KW-0812">Transmembrane</keyword>
<feature type="compositionally biased region" description="Polar residues" evidence="1">
    <location>
        <begin position="1"/>
        <end position="17"/>
    </location>
</feature>
<accession>A0AB39YL55</accession>
<protein>
    <recommendedName>
        <fullName evidence="4">DUF2569 family protein</fullName>
    </recommendedName>
</protein>
<evidence type="ECO:0008006" key="4">
    <source>
        <dbReference type="Google" id="ProtNLM"/>
    </source>
</evidence>
<proteinExistence type="predicted"/>
<feature type="transmembrane region" description="Helical" evidence="2">
    <location>
        <begin position="57"/>
        <end position="75"/>
    </location>
</feature>
<evidence type="ECO:0000313" key="3">
    <source>
        <dbReference type="EMBL" id="XDV70589.1"/>
    </source>
</evidence>
<feature type="region of interest" description="Disordered" evidence="1">
    <location>
        <begin position="1"/>
        <end position="34"/>
    </location>
</feature>
<evidence type="ECO:0000256" key="2">
    <source>
        <dbReference type="SAM" id="Phobius"/>
    </source>
</evidence>
<feature type="transmembrane region" description="Helical" evidence="2">
    <location>
        <begin position="104"/>
        <end position="127"/>
    </location>
</feature>
<feature type="transmembrane region" description="Helical" evidence="2">
    <location>
        <begin position="139"/>
        <end position="159"/>
    </location>
</feature>
<sequence length="208" mass="21784">MAQQADGSRQLPSTTPSVIGPTARPAPPPRPGMSLSVPPPIASAIVPPGTARLSRSLWIASFVAGIAVVVFGFLGRDAHFERLKGVIGGMVPDGDAQAVEGSTAVVFLGSLAMIALVVAMEAVLLMVLFKRRVWARWTLAPLVLLHAVVTVITADFVVAPGADGVLPTVLLASQFILAAAGLILLFFPSTTVWLLSEKFSERLSERPA</sequence>
<organism evidence="3">
    <name type="scientific">Paenarthrobacter sp. AMU7</name>
    <dbReference type="NCBI Taxonomy" id="3162492"/>
    <lineage>
        <taxon>Bacteria</taxon>
        <taxon>Bacillati</taxon>
        <taxon>Actinomycetota</taxon>
        <taxon>Actinomycetes</taxon>
        <taxon>Micrococcales</taxon>
        <taxon>Micrococcaceae</taxon>
        <taxon>Paenarthrobacter</taxon>
    </lineage>
</organism>